<gene>
    <name evidence="2" type="ORF">GCM10011390_50320</name>
</gene>
<dbReference type="InterPro" id="IPR050678">
    <property type="entry name" value="DNA_Partitioning_ATPase"/>
</dbReference>
<proteinExistence type="predicted"/>
<evidence type="ECO:0000259" key="1">
    <source>
        <dbReference type="Pfam" id="PF01656"/>
    </source>
</evidence>
<dbReference type="PANTHER" id="PTHR13696">
    <property type="entry name" value="P-LOOP CONTAINING NUCLEOSIDE TRIPHOSPHATE HYDROLASE"/>
    <property type="match status" value="1"/>
</dbReference>
<name>A0A917A4L9_9HYPH</name>
<dbReference type="CDD" id="cd02042">
    <property type="entry name" value="ParAB_family"/>
    <property type="match status" value="1"/>
</dbReference>
<comment type="caution">
    <text evidence="2">The sequence shown here is derived from an EMBL/GenBank/DDBJ whole genome shotgun (WGS) entry which is preliminary data.</text>
</comment>
<dbReference type="Pfam" id="PF01656">
    <property type="entry name" value="CbiA"/>
    <property type="match status" value="1"/>
</dbReference>
<dbReference type="PANTHER" id="PTHR13696:SF96">
    <property type="entry name" value="COBQ_COBB_MIND_PARA NUCLEOTIDE BINDING DOMAIN-CONTAINING PROTEIN"/>
    <property type="match status" value="1"/>
</dbReference>
<evidence type="ECO:0000313" key="2">
    <source>
        <dbReference type="EMBL" id="GGE24830.1"/>
    </source>
</evidence>
<keyword evidence="3" id="KW-1185">Reference proteome</keyword>
<protein>
    <submittedName>
        <fullName evidence="2">Cobyrinic acid a,c-diamide synthase</fullName>
    </submittedName>
</protein>
<dbReference type="RefSeq" id="WP_188913517.1">
    <property type="nucleotide sequence ID" value="NZ_BMIQ01000015.1"/>
</dbReference>
<reference evidence="2" key="2">
    <citation type="submission" date="2020-09" db="EMBL/GenBank/DDBJ databases">
        <authorList>
            <person name="Sun Q."/>
            <person name="Zhou Y."/>
        </authorList>
    </citation>
    <scope>NUCLEOTIDE SEQUENCE</scope>
    <source>
        <strain evidence="2">CGMCC 1.15367</strain>
    </source>
</reference>
<dbReference type="InterPro" id="IPR002586">
    <property type="entry name" value="CobQ/CobB/MinD/ParA_Nub-bd_dom"/>
</dbReference>
<dbReference type="AlphaFoldDB" id="A0A917A4L9"/>
<dbReference type="Gene3D" id="3.40.50.300">
    <property type="entry name" value="P-loop containing nucleotide triphosphate hydrolases"/>
    <property type="match status" value="1"/>
</dbReference>
<dbReference type="InterPro" id="IPR027417">
    <property type="entry name" value="P-loop_NTPase"/>
</dbReference>
<dbReference type="SUPFAM" id="SSF52540">
    <property type="entry name" value="P-loop containing nucleoside triphosphate hydrolases"/>
    <property type="match status" value="1"/>
</dbReference>
<sequence>MRTIAFASRKGGAGKSTLAAHLSTLADAEAFPAVLIDIDPQGSLTFWHSLRSAETPVLVTTTAKDLPRIMKDAEADEVKWCFIDGPPHDSEAIAAMMRAADLTIIPTRPSAFDLAAVSATLDMVKAVRKPHLAVINAAPAPRGFGEPTVTAEARGVLSEMGATVWPGAIVQRAALAHAIAGGMSVGELEPEGAADREMKRLWRDVRETLENTK</sequence>
<evidence type="ECO:0000313" key="3">
    <source>
        <dbReference type="Proteomes" id="UP000644699"/>
    </source>
</evidence>
<organism evidence="2 3">
    <name type="scientific">Aureimonas endophytica</name>
    <dbReference type="NCBI Taxonomy" id="2027858"/>
    <lineage>
        <taxon>Bacteria</taxon>
        <taxon>Pseudomonadati</taxon>
        <taxon>Pseudomonadota</taxon>
        <taxon>Alphaproteobacteria</taxon>
        <taxon>Hyphomicrobiales</taxon>
        <taxon>Aurantimonadaceae</taxon>
        <taxon>Aureimonas</taxon>
    </lineage>
</organism>
<accession>A0A917A4L9</accession>
<reference evidence="2" key="1">
    <citation type="journal article" date="2014" name="Int. J. Syst. Evol. Microbiol.">
        <title>Complete genome sequence of Corynebacterium casei LMG S-19264T (=DSM 44701T), isolated from a smear-ripened cheese.</title>
        <authorList>
            <consortium name="US DOE Joint Genome Institute (JGI-PGF)"/>
            <person name="Walter F."/>
            <person name="Albersmeier A."/>
            <person name="Kalinowski J."/>
            <person name="Ruckert C."/>
        </authorList>
    </citation>
    <scope>NUCLEOTIDE SEQUENCE</scope>
    <source>
        <strain evidence="2">CGMCC 1.15367</strain>
    </source>
</reference>
<dbReference type="EMBL" id="BMIQ01000015">
    <property type="protein sequence ID" value="GGE24830.1"/>
    <property type="molecule type" value="Genomic_DNA"/>
</dbReference>
<dbReference type="PIRSF" id="PIRSF009320">
    <property type="entry name" value="Nuc_binding_HP_1000"/>
    <property type="match status" value="1"/>
</dbReference>
<feature type="domain" description="CobQ/CobB/MinD/ParA nucleotide binding" evidence="1">
    <location>
        <begin position="4"/>
        <end position="125"/>
    </location>
</feature>
<dbReference type="Proteomes" id="UP000644699">
    <property type="component" value="Unassembled WGS sequence"/>
</dbReference>